<dbReference type="EMBL" id="BMHY01000001">
    <property type="protein sequence ID" value="GGG56727.1"/>
    <property type="molecule type" value="Genomic_DNA"/>
</dbReference>
<dbReference type="Gene3D" id="3.40.50.300">
    <property type="entry name" value="P-loop containing nucleotide triphosphate hydrolases"/>
    <property type="match status" value="1"/>
</dbReference>
<feature type="domain" description="Stage III sporulation protein AA AAA+ ATPase" evidence="4">
    <location>
        <begin position="4"/>
        <end position="302"/>
    </location>
</feature>
<dbReference type="PANTHER" id="PTHR20953:SF3">
    <property type="entry name" value="P-LOOP CONTAINING NUCLEOSIDE TRIPHOSPHATE HYDROLASES SUPERFAMILY PROTEIN"/>
    <property type="match status" value="1"/>
</dbReference>
<keyword evidence="6" id="KW-1185">Reference proteome</keyword>
<sequence>MLNRVVHLLPLELKAVLEKLPETALAQLEEIRIREGRPLELGLRGQSRFAGTDGTLRMTADGAYKPTGDICRKLLERITNYSLYAMEEELKRGFITVAGGHRIGLAGRTVLDSGSVRGIRDIGAFNIRIAREVIGSANHLLPKLLDRSRKSIYSTLILAPPQQGKTTLVRDLARSISYGLWGQGEGAGWQGRKVGVVDERSEIAACVRGIPTFDIGPRTDVMDACPKAEGIMMLLRSMSPEIVVADEIGRDEDGEAIREASHAGVSVVATAHAYDVQDALGRPVLRRLLEDGSFQQIVELRRTTAGFMHRIISAESAIRSPAAREPTAVLTAASTSTFRRSGADPAPVESGLQRGGAT</sequence>
<keyword evidence="1" id="KW-0547">Nucleotide-binding</keyword>
<dbReference type="InterPro" id="IPR014217">
    <property type="entry name" value="Spore_III_AA"/>
</dbReference>
<evidence type="ECO:0000256" key="1">
    <source>
        <dbReference type="ARBA" id="ARBA00022741"/>
    </source>
</evidence>
<evidence type="ECO:0000259" key="4">
    <source>
        <dbReference type="Pfam" id="PF19568"/>
    </source>
</evidence>
<evidence type="ECO:0000313" key="5">
    <source>
        <dbReference type="EMBL" id="GGG56727.1"/>
    </source>
</evidence>
<dbReference type="NCBIfam" id="TIGR02858">
    <property type="entry name" value="spore_III_AA"/>
    <property type="match status" value="1"/>
</dbReference>
<keyword evidence="2" id="KW-0067">ATP-binding</keyword>
<dbReference type="InterPro" id="IPR027417">
    <property type="entry name" value="P-loop_NTPase"/>
</dbReference>
<dbReference type="PANTHER" id="PTHR20953">
    <property type="entry name" value="KINASE-RELATED"/>
    <property type="match status" value="1"/>
</dbReference>
<protein>
    <submittedName>
        <fullName evidence="5">Stage III sporulation protein AA</fullName>
    </submittedName>
</protein>
<proteinExistence type="predicted"/>
<dbReference type="Proteomes" id="UP000600247">
    <property type="component" value="Unassembled WGS sequence"/>
</dbReference>
<evidence type="ECO:0000256" key="2">
    <source>
        <dbReference type="ARBA" id="ARBA00022840"/>
    </source>
</evidence>
<feature type="region of interest" description="Disordered" evidence="3">
    <location>
        <begin position="323"/>
        <end position="358"/>
    </location>
</feature>
<organism evidence="5 6">
    <name type="scientific">Paenibacillus radicis</name>
    <name type="common">ex Gao et al. 2016</name>
    <dbReference type="NCBI Taxonomy" id="1737354"/>
    <lineage>
        <taxon>Bacteria</taxon>
        <taxon>Bacillati</taxon>
        <taxon>Bacillota</taxon>
        <taxon>Bacilli</taxon>
        <taxon>Bacillales</taxon>
        <taxon>Paenibacillaceae</taxon>
        <taxon>Paenibacillus</taxon>
    </lineage>
</organism>
<comment type="caution">
    <text evidence="5">The sequence shown here is derived from an EMBL/GenBank/DDBJ whole genome shotgun (WGS) entry which is preliminary data.</text>
</comment>
<dbReference type="InterPro" id="IPR045735">
    <property type="entry name" value="Spore_III_AA_AAA+_ATPase"/>
</dbReference>
<accession>A0A917LTX0</accession>
<dbReference type="GO" id="GO:0005524">
    <property type="term" value="F:ATP binding"/>
    <property type="evidence" value="ECO:0007669"/>
    <property type="project" value="UniProtKB-KW"/>
</dbReference>
<name>A0A917LTX0_9BACL</name>
<gene>
    <name evidence="5" type="primary">spoIIIAA</name>
    <name evidence="5" type="ORF">GCM10010918_07160</name>
</gene>
<evidence type="ECO:0000256" key="3">
    <source>
        <dbReference type="SAM" id="MobiDB-lite"/>
    </source>
</evidence>
<evidence type="ECO:0000313" key="6">
    <source>
        <dbReference type="Proteomes" id="UP000600247"/>
    </source>
</evidence>
<dbReference type="RefSeq" id="WP_188887540.1">
    <property type="nucleotide sequence ID" value="NZ_BMHY01000001.1"/>
</dbReference>
<reference evidence="5 6" key="1">
    <citation type="journal article" date="2014" name="Int. J. Syst. Evol. Microbiol.">
        <title>Complete genome sequence of Corynebacterium casei LMG S-19264T (=DSM 44701T), isolated from a smear-ripened cheese.</title>
        <authorList>
            <consortium name="US DOE Joint Genome Institute (JGI-PGF)"/>
            <person name="Walter F."/>
            <person name="Albersmeier A."/>
            <person name="Kalinowski J."/>
            <person name="Ruckert C."/>
        </authorList>
    </citation>
    <scope>NUCLEOTIDE SEQUENCE [LARGE SCALE GENOMIC DNA]</scope>
    <source>
        <strain evidence="5 6">CGMCC 1.15286</strain>
    </source>
</reference>
<dbReference type="SUPFAM" id="SSF52540">
    <property type="entry name" value="P-loop containing nucleoside triphosphate hydrolases"/>
    <property type="match status" value="1"/>
</dbReference>
<dbReference type="AlphaFoldDB" id="A0A917LTX0"/>
<dbReference type="Pfam" id="PF19568">
    <property type="entry name" value="Spore_III_AA"/>
    <property type="match status" value="1"/>
</dbReference>